<dbReference type="Proteomes" id="UP001289374">
    <property type="component" value="Unassembled WGS sequence"/>
</dbReference>
<name>A0AAE1WLQ6_9LAMI</name>
<dbReference type="SUPFAM" id="SSF51735">
    <property type="entry name" value="NAD(P)-binding Rossmann-fold domains"/>
    <property type="match status" value="2"/>
</dbReference>
<organism evidence="3 4">
    <name type="scientific">Sesamum angolense</name>
    <dbReference type="NCBI Taxonomy" id="2727404"/>
    <lineage>
        <taxon>Eukaryota</taxon>
        <taxon>Viridiplantae</taxon>
        <taxon>Streptophyta</taxon>
        <taxon>Embryophyta</taxon>
        <taxon>Tracheophyta</taxon>
        <taxon>Spermatophyta</taxon>
        <taxon>Magnoliopsida</taxon>
        <taxon>eudicotyledons</taxon>
        <taxon>Gunneridae</taxon>
        <taxon>Pentapetalae</taxon>
        <taxon>asterids</taxon>
        <taxon>lamiids</taxon>
        <taxon>Lamiales</taxon>
        <taxon>Pedaliaceae</taxon>
        <taxon>Sesamum</taxon>
    </lineage>
</organism>
<dbReference type="EMBL" id="JACGWL010000009">
    <property type="protein sequence ID" value="KAK4395634.1"/>
    <property type="molecule type" value="Genomic_DNA"/>
</dbReference>
<feature type="domain" description="6-phosphogluconate dehydrogenase NADP-binding" evidence="1">
    <location>
        <begin position="476"/>
        <end position="526"/>
    </location>
</feature>
<dbReference type="InterPro" id="IPR036291">
    <property type="entry name" value="NAD(P)-bd_dom_sf"/>
</dbReference>
<evidence type="ECO:0000313" key="4">
    <source>
        <dbReference type="Proteomes" id="UP001289374"/>
    </source>
</evidence>
<dbReference type="PANTHER" id="PTHR43060:SF17">
    <property type="entry name" value="L-THREONATE DEHYDROGENASE"/>
    <property type="match status" value="1"/>
</dbReference>
<reference evidence="3" key="2">
    <citation type="journal article" date="2024" name="Plant">
        <title>Genomic evolution and insights into agronomic trait innovations of Sesamum species.</title>
        <authorList>
            <person name="Miao H."/>
            <person name="Wang L."/>
            <person name="Qu L."/>
            <person name="Liu H."/>
            <person name="Sun Y."/>
            <person name="Le M."/>
            <person name="Wang Q."/>
            <person name="Wei S."/>
            <person name="Zheng Y."/>
            <person name="Lin W."/>
            <person name="Duan Y."/>
            <person name="Cao H."/>
            <person name="Xiong S."/>
            <person name="Wang X."/>
            <person name="Wei L."/>
            <person name="Li C."/>
            <person name="Ma Q."/>
            <person name="Ju M."/>
            <person name="Zhao R."/>
            <person name="Li G."/>
            <person name="Mu C."/>
            <person name="Tian Q."/>
            <person name="Mei H."/>
            <person name="Zhang T."/>
            <person name="Gao T."/>
            <person name="Zhang H."/>
        </authorList>
    </citation>
    <scope>NUCLEOTIDE SEQUENCE</scope>
    <source>
        <strain evidence="3">K16</strain>
    </source>
</reference>
<dbReference type="Pfam" id="PF14833">
    <property type="entry name" value="NAD_binding_11"/>
    <property type="match status" value="2"/>
</dbReference>
<comment type="caution">
    <text evidence="3">The sequence shown here is derived from an EMBL/GenBank/DDBJ whole genome shotgun (WGS) entry which is preliminary data.</text>
</comment>
<dbReference type="InterPro" id="IPR002204">
    <property type="entry name" value="3-OH-isobutyrate_DH-rel_CS"/>
</dbReference>
<evidence type="ECO:0000313" key="3">
    <source>
        <dbReference type="EMBL" id="KAK4395634.1"/>
    </source>
</evidence>
<feature type="domain" description="6-phosphogluconate dehydrogenase NADP-binding" evidence="1">
    <location>
        <begin position="360"/>
        <end position="450"/>
    </location>
</feature>
<dbReference type="Gene3D" id="1.10.1040.10">
    <property type="entry name" value="N-(1-d-carboxylethyl)-l-norvaline Dehydrogenase, domain 2"/>
    <property type="match status" value="2"/>
</dbReference>
<reference evidence="3" key="1">
    <citation type="submission" date="2020-06" db="EMBL/GenBank/DDBJ databases">
        <authorList>
            <person name="Li T."/>
            <person name="Hu X."/>
            <person name="Zhang T."/>
            <person name="Song X."/>
            <person name="Zhang H."/>
            <person name="Dai N."/>
            <person name="Sheng W."/>
            <person name="Hou X."/>
            <person name="Wei L."/>
        </authorList>
    </citation>
    <scope>NUCLEOTIDE SEQUENCE</scope>
    <source>
        <strain evidence="3">K16</strain>
        <tissue evidence="3">Leaf</tissue>
    </source>
</reference>
<dbReference type="Pfam" id="PF03446">
    <property type="entry name" value="NAD_binding_2"/>
    <property type="match status" value="3"/>
</dbReference>
<dbReference type="GO" id="GO:0050661">
    <property type="term" value="F:NADP binding"/>
    <property type="evidence" value="ECO:0007669"/>
    <property type="project" value="InterPro"/>
</dbReference>
<sequence>MARSAVGFVGLDEVSLKLAASLLQSGYAVQAFEASSQLLDDFSKQGGKRCTNLMESGQGVNALVILISHVDKINDLFFADEGILREDYQIEIVVDMHASKAVSEAWNGKVMITLKLYVLFIGHTAEFNFCSVAAMEKKLFLFEGDIGAGSKSKMVIELLEEIHFVASLEAMSLGAQAGIHPRIIYDIISNAAGNSWVFKNYVPHLLRGNQSTHHLLSAFNQNLGIVLEMAKALIFPLPLLTVAHQQILAGYSHGVKDGEDTAFLKVWEKLSGVNIIDAGNAKAYNPEELASKLSTKSKTVKRIGFIGLGAMGFGMATHLLKSNTVRGYDIAGDAIRHQPKPYWMDRVTCKLGNKPKVYKPTVSRFESEGGIAGSSPAEVCKDADVLVIMVTNEYQAESVLYGDNGAVAALPSGASIILSSTVSPAFVSQLERRLQSRKYVKLDVCCSNGKSFLKDVSRGWQTGAMRTMVLIEVVRYEQKNLKLVDAPVSGGVKRAADGTLTIMASGADEALEHAGQVLSALSEKLYIINGGCGAGSGVKMINQLLAGVHIASTAEALAFGARLGLNTRLLFEVITNSGGTS</sequence>
<accession>A0AAE1WLQ6</accession>
<dbReference type="GO" id="GO:0016616">
    <property type="term" value="F:oxidoreductase activity, acting on the CH-OH group of donors, NAD or NADP as acceptor"/>
    <property type="evidence" value="ECO:0007669"/>
    <property type="project" value="UniProtKB-ARBA"/>
</dbReference>
<feature type="domain" description="3-hydroxyisobutyrate dehydrogenase-like NAD-binding" evidence="2">
    <location>
        <begin position="533"/>
        <end position="581"/>
    </location>
</feature>
<evidence type="ECO:0000259" key="2">
    <source>
        <dbReference type="Pfam" id="PF14833"/>
    </source>
</evidence>
<keyword evidence="4" id="KW-1185">Reference proteome</keyword>
<evidence type="ECO:0000259" key="1">
    <source>
        <dbReference type="Pfam" id="PF03446"/>
    </source>
</evidence>
<dbReference type="SUPFAM" id="SSF48179">
    <property type="entry name" value="6-phosphogluconate dehydrogenase C-terminal domain-like"/>
    <property type="match status" value="2"/>
</dbReference>
<proteinExistence type="predicted"/>
<dbReference type="GO" id="GO:0051287">
    <property type="term" value="F:NAD binding"/>
    <property type="evidence" value="ECO:0007669"/>
    <property type="project" value="InterPro"/>
</dbReference>
<gene>
    <name evidence="3" type="ORF">Sango_1717700</name>
</gene>
<dbReference type="AlphaFoldDB" id="A0AAE1WLQ6"/>
<protein>
    <submittedName>
        <fullName evidence="3">L-threonate dehydrogenase</fullName>
    </submittedName>
</protein>
<feature type="domain" description="3-hydroxyisobutyrate dehydrogenase-like NAD-binding" evidence="2">
    <location>
        <begin position="147"/>
        <end position="266"/>
    </location>
</feature>
<dbReference type="InterPro" id="IPR029154">
    <property type="entry name" value="HIBADH-like_NADP-bd"/>
</dbReference>
<dbReference type="PANTHER" id="PTHR43060">
    <property type="entry name" value="3-HYDROXYISOBUTYRATE DEHYDROGENASE-LIKE 1, MITOCHONDRIAL-RELATED"/>
    <property type="match status" value="1"/>
</dbReference>
<dbReference type="InterPro" id="IPR006115">
    <property type="entry name" value="6PGDH_NADP-bd"/>
</dbReference>
<dbReference type="InterPro" id="IPR008927">
    <property type="entry name" value="6-PGluconate_DH-like_C_sf"/>
</dbReference>
<dbReference type="Gene3D" id="3.40.50.720">
    <property type="entry name" value="NAD(P)-binding Rossmann-like Domain"/>
    <property type="match status" value="2"/>
</dbReference>
<dbReference type="InterPro" id="IPR013328">
    <property type="entry name" value="6PGD_dom2"/>
</dbReference>
<feature type="non-terminal residue" evidence="3">
    <location>
        <position position="581"/>
    </location>
</feature>
<dbReference type="PROSITE" id="PS00895">
    <property type="entry name" value="3_HYDROXYISOBUT_DH"/>
    <property type="match status" value="1"/>
</dbReference>
<feature type="domain" description="6-phosphogluconate dehydrogenase NADP-binding" evidence="1">
    <location>
        <begin position="6"/>
        <end position="100"/>
    </location>
</feature>